<dbReference type="OrthoDB" id="5518316at2"/>
<dbReference type="Proteomes" id="UP000238348">
    <property type="component" value="Chromosome"/>
</dbReference>
<keyword evidence="1" id="KW-0812">Transmembrane</keyword>
<keyword evidence="1" id="KW-0472">Membrane</keyword>
<evidence type="ECO:0000313" key="3">
    <source>
        <dbReference type="Proteomes" id="UP000238348"/>
    </source>
</evidence>
<proteinExistence type="predicted"/>
<evidence type="ECO:0000256" key="1">
    <source>
        <dbReference type="SAM" id="Phobius"/>
    </source>
</evidence>
<feature type="transmembrane region" description="Helical" evidence="1">
    <location>
        <begin position="226"/>
        <end position="248"/>
    </location>
</feature>
<evidence type="ECO:0000313" key="2">
    <source>
        <dbReference type="EMBL" id="AUX41464.1"/>
    </source>
</evidence>
<dbReference type="AlphaFoldDB" id="A0A2L0EQ96"/>
<dbReference type="EMBL" id="CP012673">
    <property type="protein sequence ID" value="AUX41464.1"/>
    <property type="molecule type" value="Genomic_DNA"/>
</dbReference>
<protein>
    <submittedName>
        <fullName evidence="2">Uncharacterized protein</fullName>
    </submittedName>
</protein>
<accession>A0A2L0EQ96</accession>
<sequence length="360" mass="39422">MSTATVEFAGIELLSPCPHCSAPMAINTLADRCRCSSCLMESALPPPVWDEALRGVEKDVVQFAPGYLRHGPEWGEGGPPPGPHVEWRRGHDTPPCPRCQRPMRLAPQGGCVCPGCGAGRAISPKPPWLPADSPVLGFVSDEPAVAEERPREPVHVACTQCGGPLVADGSSRVVPCGYCGARVALPDAVWAALHPPRVKRRWWVAVYVTDDPRRGAARRDRFTEPALWAVLIVVLVMPWPVGLLLVLFDQRVEVSVGSLFAASAIMVALWLRGRWLYRWVCRPEYEVVGRLVGPWRLGYTAEVLLTRPHQRDVVLARSVLRHISAERFAELGGAGGKIRAWMVPGRADRVHVEAVPSILE</sequence>
<gene>
    <name evidence="2" type="ORF">SOCE26_028770</name>
</gene>
<name>A0A2L0EQ96_SORCE</name>
<feature type="transmembrane region" description="Helical" evidence="1">
    <location>
        <begin position="254"/>
        <end position="271"/>
    </location>
</feature>
<keyword evidence="1" id="KW-1133">Transmembrane helix</keyword>
<dbReference type="RefSeq" id="WP_159396910.1">
    <property type="nucleotide sequence ID" value="NZ_CP012673.1"/>
</dbReference>
<organism evidence="2 3">
    <name type="scientific">Sorangium cellulosum</name>
    <name type="common">Polyangium cellulosum</name>
    <dbReference type="NCBI Taxonomy" id="56"/>
    <lineage>
        <taxon>Bacteria</taxon>
        <taxon>Pseudomonadati</taxon>
        <taxon>Myxococcota</taxon>
        <taxon>Polyangia</taxon>
        <taxon>Polyangiales</taxon>
        <taxon>Polyangiaceae</taxon>
        <taxon>Sorangium</taxon>
    </lineage>
</organism>
<reference evidence="2 3" key="1">
    <citation type="submission" date="2015-09" db="EMBL/GenBank/DDBJ databases">
        <title>Sorangium comparison.</title>
        <authorList>
            <person name="Zaburannyi N."/>
            <person name="Bunk B."/>
            <person name="Overmann J."/>
            <person name="Mueller R."/>
        </authorList>
    </citation>
    <scope>NUCLEOTIDE SEQUENCE [LARGE SCALE GENOMIC DNA]</scope>
    <source>
        <strain evidence="2 3">So ce26</strain>
    </source>
</reference>